<evidence type="ECO:0000259" key="5">
    <source>
        <dbReference type="Pfam" id="PF01168"/>
    </source>
</evidence>
<dbReference type="Gene3D" id="3.20.20.10">
    <property type="entry name" value="Alanine racemase"/>
    <property type="match status" value="1"/>
</dbReference>
<keyword evidence="1 2" id="KW-0663">Pyridoxal phosphate</keyword>
<comment type="similarity">
    <text evidence="2 4">Belongs to the pyridoxal phosphate-binding protein YggS/PROSC family.</text>
</comment>
<dbReference type="PANTHER" id="PTHR10146">
    <property type="entry name" value="PROLINE SYNTHETASE CO-TRANSCRIBED BACTERIAL HOMOLOG PROTEIN"/>
    <property type="match status" value="1"/>
</dbReference>
<dbReference type="KEGG" id="fper:ACH24_05950"/>
<feature type="domain" description="Alanine racemase N-terminal" evidence="5">
    <location>
        <begin position="13"/>
        <end position="220"/>
    </location>
</feature>
<dbReference type="FunFam" id="3.20.20.10:FF:000018">
    <property type="entry name" value="Pyridoxal phosphate homeostasis protein"/>
    <property type="match status" value="1"/>
</dbReference>
<reference evidence="6 7" key="1">
    <citation type="journal article" date="2016" name="Int. J. Syst. Evol. Microbiol.">
        <title>Reclassification of Wolbachia persica as Francisella persica comb. nov. and emended description of the family Francisellaceae.</title>
        <authorList>
            <person name="Larson M.A."/>
            <person name="Nalbantoglu U."/>
            <person name="Sayood K."/>
            <person name="Zentz E.B."/>
            <person name="Cer R.Z."/>
            <person name="Iwen P.C."/>
            <person name="Francesconi S.C."/>
            <person name="Bishop-Lilly K.A."/>
            <person name="Mokashi V.P."/>
            <person name="Sjostedt A."/>
            <person name="Hinrichs S.H."/>
        </authorList>
    </citation>
    <scope>NUCLEOTIDE SEQUENCE [LARGE SCALE GENOMIC DNA]</scope>
    <source>
        <strain evidence="6 7">FSC845</strain>
    </source>
</reference>
<dbReference type="RefSeq" id="WP_064461556.1">
    <property type="nucleotide sequence ID" value="NZ_CP012505.1"/>
</dbReference>
<dbReference type="PIRSF" id="PIRSF004848">
    <property type="entry name" value="YBL036c_PLPDEIII"/>
    <property type="match status" value="1"/>
</dbReference>
<dbReference type="SUPFAM" id="SSF51419">
    <property type="entry name" value="PLP-binding barrel"/>
    <property type="match status" value="1"/>
</dbReference>
<proteinExistence type="inferred from homology"/>
<dbReference type="CDD" id="cd00635">
    <property type="entry name" value="PLPDE_III_YBL036c_like"/>
    <property type="match status" value="1"/>
</dbReference>
<organism evidence="6 7">
    <name type="scientific">Francisella persica ATCC VR-331</name>
    <dbReference type="NCBI Taxonomy" id="1086726"/>
    <lineage>
        <taxon>Bacteria</taxon>
        <taxon>Pseudomonadati</taxon>
        <taxon>Pseudomonadota</taxon>
        <taxon>Gammaproteobacteria</taxon>
        <taxon>Thiotrichales</taxon>
        <taxon>Francisellaceae</taxon>
        <taxon>Francisella</taxon>
    </lineage>
</organism>
<evidence type="ECO:0000256" key="2">
    <source>
        <dbReference type="HAMAP-Rule" id="MF_02087"/>
    </source>
</evidence>
<dbReference type="GO" id="GO:0030170">
    <property type="term" value="F:pyridoxal phosphate binding"/>
    <property type="evidence" value="ECO:0007669"/>
    <property type="project" value="UniProtKB-UniRule"/>
</dbReference>
<evidence type="ECO:0000256" key="3">
    <source>
        <dbReference type="PIRSR" id="PIRSR004848-1"/>
    </source>
</evidence>
<dbReference type="PANTHER" id="PTHR10146:SF14">
    <property type="entry name" value="PYRIDOXAL PHOSPHATE HOMEOSTASIS PROTEIN"/>
    <property type="match status" value="1"/>
</dbReference>
<dbReference type="Pfam" id="PF01168">
    <property type="entry name" value="Ala_racemase_N"/>
    <property type="match status" value="1"/>
</dbReference>
<accession>A0AAC8VEH7</accession>
<dbReference type="InterPro" id="IPR001608">
    <property type="entry name" value="Ala_racemase_N"/>
</dbReference>
<protein>
    <recommendedName>
        <fullName evidence="2">Pyridoxal phosphate homeostasis protein</fullName>
        <shortName evidence="2">PLP homeostasis protein</shortName>
    </recommendedName>
</protein>
<keyword evidence="7" id="KW-1185">Reference proteome</keyword>
<name>A0AAC8VEH7_9GAMM</name>
<feature type="modified residue" description="N6-(pyridoxal phosphate)lysine" evidence="2 3">
    <location>
        <position position="29"/>
    </location>
</feature>
<sequence>MIDKEFIQDSYINISKGIATRARLLAVSKYQPIDKIEYLVSLGQLDFGENYFQELKQKAQKLPHLRWHFIGSLQSQKIKHIVKYASSIQSVEKLEQLKKIDKATKQLTKKIEVFLQINIDDDTNKSGFMSTQLQDVVTCINIAKDFVNLKVVGLMCIPAKSATAQSSFSKMKKFFDEVNASLVQELKLTRLSMGMSADYKLAIRYGSTDVRIGSSLFGARQAKTSNL</sequence>
<dbReference type="AlphaFoldDB" id="A0AAC8VEH7"/>
<dbReference type="InterPro" id="IPR029066">
    <property type="entry name" value="PLP-binding_barrel"/>
</dbReference>
<dbReference type="PROSITE" id="PS01211">
    <property type="entry name" value="UPF0001"/>
    <property type="match status" value="1"/>
</dbReference>
<dbReference type="NCBIfam" id="TIGR00044">
    <property type="entry name" value="YggS family pyridoxal phosphate-dependent enzyme"/>
    <property type="match status" value="1"/>
</dbReference>
<evidence type="ECO:0000313" key="7">
    <source>
        <dbReference type="Proteomes" id="UP000242800"/>
    </source>
</evidence>
<dbReference type="EMBL" id="CP012505">
    <property type="protein sequence ID" value="ALB02136.1"/>
    <property type="molecule type" value="Genomic_DNA"/>
</dbReference>
<evidence type="ECO:0000256" key="4">
    <source>
        <dbReference type="RuleBase" id="RU004514"/>
    </source>
</evidence>
<gene>
    <name evidence="6" type="ORF">ACH24_05950</name>
</gene>
<evidence type="ECO:0000313" key="6">
    <source>
        <dbReference type="EMBL" id="ALB02136.1"/>
    </source>
</evidence>
<comment type="function">
    <text evidence="2">Pyridoxal 5'-phosphate (PLP)-binding protein, which is involved in PLP homeostasis.</text>
</comment>
<evidence type="ECO:0000256" key="1">
    <source>
        <dbReference type="ARBA" id="ARBA00022898"/>
    </source>
</evidence>
<dbReference type="InterPro" id="IPR011078">
    <property type="entry name" value="PyrdxlP_homeostasis"/>
</dbReference>
<dbReference type="Proteomes" id="UP000242800">
    <property type="component" value="Chromosome"/>
</dbReference>
<comment type="cofactor">
    <cofactor evidence="3">
        <name>pyridoxal 5'-phosphate</name>
        <dbReference type="ChEBI" id="CHEBI:597326"/>
    </cofactor>
</comment>
<dbReference type="HAMAP" id="MF_02087">
    <property type="entry name" value="PLP_homeostasis"/>
    <property type="match status" value="1"/>
</dbReference>